<keyword evidence="3" id="KW-1185">Reference proteome</keyword>
<dbReference type="RefSeq" id="WP_387970438.1">
    <property type="nucleotide sequence ID" value="NZ_JBHRWO010000004.1"/>
</dbReference>
<proteinExistence type="predicted"/>
<gene>
    <name evidence="2" type="ORF">ACFO8M_03315</name>
</gene>
<dbReference type="Proteomes" id="UP001595712">
    <property type="component" value="Unassembled WGS sequence"/>
</dbReference>
<evidence type="ECO:0000313" key="3">
    <source>
        <dbReference type="Proteomes" id="UP001595712"/>
    </source>
</evidence>
<dbReference type="SUPFAM" id="SSF159894">
    <property type="entry name" value="YgaC/TfoX-N like"/>
    <property type="match status" value="1"/>
</dbReference>
<dbReference type="Gene3D" id="3.30.1460.30">
    <property type="entry name" value="YgaC/TfoX-N like chaperone"/>
    <property type="match status" value="1"/>
</dbReference>
<evidence type="ECO:0000313" key="2">
    <source>
        <dbReference type="EMBL" id="MFC3491514.1"/>
    </source>
</evidence>
<evidence type="ECO:0000259" key="1">
    <source>
        <dbReference type="Pfam" id="PF04993"/>
    </source>
</evidence>
<dbReference type="EMBL" id="JBHRWO010000004">
    <property type="protein sequence ID" value="MFC3491514.1"/>
    <property type="molecule type" value="Genomic_DNA"/>
</dbReference>
<protein>
    <submittedName>
        <fullName evidence="2">TfoX/Sxy family protein</fullName>
    </submittedName>
</protein>
<dbReference type="InterPro" id="IPR007076">
    <property type="entry name" value="TfoX_N"/>
</dbReference>
<dbReference type="Pfam" id="PF04993">
    <property type="entry name" value="TfoX_N"/>
    <property type="match status" value="1"/>
</dbReference>
<sequence>MGYDEALADRVREIMDNRPYVFEKKMFGGLCWLAHGNMACAALGGGSMMVRVGHDDFAERVLEPGAEPMVMGGRDSKSWIRVDEEICGSDERLREWVERGLAFAESLPRK</sequence>
<reference evidence="3" key="1">
    <citation type="journal article" date="2019" name="Int. J. Syst. Evol. Microbiol.">
        <title>The Global Catalogue of Microorganisms (GCM) 10K type strain sequencing project: providing services to taxonomists for standard genome sequencing and annotation.</title>
        <authorList>
            <consortium name="The Broad Institute Genomics Platform"/>
            <consortium name="The Broad Institute Genome Sequencing Center for Infectious Disease"/>
            <person name="Wu L."/>
            <person name="Ma J."/>
        </authorList>
    </citation>
    <scope>NUCLEOTIDE SEQUENCE [LARGE SCALE GENOMIC DNA]</scope>
    <source>
        <strain evidence="3">CGMCC 4.7396</strain>
    </source>
</reference>
<comment type="caution">
    <text evidence="2">The sequence shown here is derived from an EMBL/GenBank/DDBJ whole genome shotgun (WGS) entry which is preliminary data.</text>
</comment>
<name>A0ABV7PSH6_9ACTN</name>
<feature type="domain" description="TfoX N-terminal" evidence="1">
    <location>
        <begin position="20"/>
        <end position="104"/>
    </location>
</feature>
<organism evidence="2 3">
    <name type="scientific">Glycomyces rhizosphaerae</name>
    <dbReference type="NCBI Taxonomy" id="2054422"/>
    <lineage>
        <taxon>Bacteria</taxon>
        <taxon>Bacillati</taxon>
        <taxon>Actinomycetota</taxon>
        <taxon>Actinomycetes</taxon>
        <taxon>Glycomycetales</taxon>
        <taxon>Glycomycetaceae</taxon>
        <taxon>Glycomyces</taxon>
    </lineage>
</organism>
<accession>A0ABV7PSH6</accession>